<evidence type="ECO:0000256" key="5">
    <source>
        <dbReference type="ARBA" id="ARBA00022729"/>
    </source>
</evidence>
<keyword evidence="9" id="KW-0503">Monooxygenase</keyword>
<accession>A0A8H3ZE52</accession>
<evidence type="ECO:0000256" key="1">
    <source>
        <dbReference type="ARBA" id="ARBA00001973"/>
    </source>
</evidence>
<dbReference type="AlphaFoldDB" id="A0A8H3ZE52"/>
<keyword evidence="8" id="KW-0186">Copper</keyword>
<keyword evidence="12 15" id="KW-0624">Polysaccharide degradation</keyword>
<evidence type="ECO:0000256" key="8">
    <source>
        <dbReference type="ARBA" id="ARBA00023008"/>
    </source>
</evidence>
<evidence type="ECO:0000256" key="9">
    <source>
        <dbReference type="ARBA" id="ARBA00023033"/>
    </source>
</evidence>
<dbReference type="GO" id="GO:0030245">
    <property type="term" value="P:cellulose catabolic process"/>
    <property type="evidence" value="ECO:0007669"/>
    <property type="project" value="UniProtKB-UniRule"/>
</dbReference>
<comment type="catalytic activity">
    <reaction evidence="14 15">
        <text>[(1-&gt;4)-beta-D-glucosyl]n+m + reduced acceptor + O2 = 4-dehydro-beta-D-glucosyl-[(1-&gt;4)-beta-D-glucosyl]n-1 + [(1-&gt;4)-beta-D-glucosyl]m + acceptor + H2O.</text>
        <dbReference type="EC" id="1.14.99.56"/>
    </reaction>
</comment>
<feature type="compositionally biased region" description="Basic and acidic residues" evidence="16">
    <location>
        <begin position="362"/>
        <end position="376"/>
    </location>
</feature>
<evidence type="ECO:0000256" key="6">
    <source>
        <dbReference type="ARBA" id="ARBA00023001"/>
    </source>
</evidence>
<keyword evidence="5 17" id="KW-0732">Signal</keyword>
<protein>
    <recommendedName>
        <fullName evidence="15">AA9 family lytic polysaccharide monooxygenase</fullName>
        <ecNumber evidence="15">1.14.99.56</ecNumber>
    </recommendedName>
    <alternativeName>
        <fullName evidence="15">Endo-beta-1,4-glucanase</fullName>
    </alternativeName>
    <alternativeName>
        <fullName evidence="15">Glycosyl hydrolase 61 family protein</fullName>
    </alternativeName>
</protein>
<feature type="compositionally biased region" description="Basic and acidic residues" evidence="16">
    <location>
        <begin position="304"/>
        <end position="313"/>
    </location>
</feature>
<comment type="domain">
    <text evidence="15">Has a modular structure: an endo-beta-1,4-glucanase catalytic module at the N-terminus, a linker rich in serines and threonines, and a C-terminal carbohydrate-binding module (CBM).</text>
</comment>
<dbReference type="GO" id="GO:0004497">
    <property type="term" value="F:monooxygenase activity"/>
    <property type="evidence" value="ECO:0007669"/>
    <property type="project" value="UniProtKB-KW"/>
</dbReference>
<feature type="compositionally biased region" description="Basic and acidic residues" evidence="16">
    <location>
        <begin position="282"/>
        <end position="296"/>
    </location>
</feature>
<dbReference type="CDD" id="cd21175">
    <property type="entry name" value="LPMO_AA9"/>
    <property type="match status" value="1"/>
</dbReference>
<comment type="subcellular location">
    <subcellularLocation>
        <location evidence="2 15">Secreted</location>
    </subcellularLocation>
</comment>
<keyword evidence="6 15" id="KW-0136">Cellulose degradation</keyword>
<evidence type="ECO:0000256" key="2">
    <source>
        <dbReference type="ARBA" id="ARBA00004613"/>
    </source>
</evidence>
<evidence type="ECO:0000313" key="19">
    <source>
        <dbReference type="EMBL" id="KAE9992918.1"/>
    </source>
</evidence>
<feature type="domain" description="Auxiliary Activity family 9 catalytic" evidence="18">
    <location>
        <begin position="21"/>
        <end position="225"/>
    </location>
</feature>
<dbReference type="GO" id="GO:0046872">
    <property type="term" value="F:metal ion binding"/>
    <property type="evidence" value="ECO:0007669"/>
    <property type="project" value="UniProtKB-KW"/>
</dbReference>
<feature type="compositionally biased region" description="Basic and acidic residues" evidence="16">
    <location>
        <begin position="265"/>
        <end position="274"/>
    </location>
</feature>
<comment type="caution">
    <text evidence="19">The sequence shown here is derived from an EMBL/GenBank/DDBJ whole genome shotgun (WGS) entry which is preliminary data.</text>
</comment>
<comment type="similarity">
    <text evidence="13">Belongs to the polysaccharide monooxygenase AA9 family.</text>
</comment>
<dbReference type="GO" id="GO:0030248">
    <property type="term" value="F:cellulose binding"/>
    <property type="evidence" value="ECO:0007669"/>
    <property type="project" value="UniProtKB-UniRule"/>
</dbReference>
<dbReference type="InterPro" id="IPR005103">
    <property type="entry name" value="AA9_LPMO"/>
</dbReference>
<feature type="compositionally biased region" description="Pro residues" evidence="16">
    <location>
        <begin position="436"/>
        <end position="456"/>
    </location>
</feature>
<evidence type="ECO:0000256" key="11">
    <source>
        <dbReference type="ARBA" id="ARBA00023277"/>
    </source>
</evidence>
<keyword evidence="3 15" id="KW-0964">Secreted</keyword>
<keyword evidence="11 15" id="KW-0119">Carbohydrate metabolism</keyword>
<proteinExistence type="inferred from homology"/>
<keyword evidence="20" id="KW-1185">Reference proteome</keyword>
<evidence type="ECO:0000256" key="17">
    <source>
        <dbReference type="SAM" id="SignalP"/>
    </source>
</evidence>
<feature type="region of interest" description="Disordered" evidence="16">
    <location>
        <begin position="436"/>
        <end position="517"/>
    </location>
</feature>
<evidence type="ECO:0000256" key="10">
    <source>
        <dbReference type="ARBA" id="ARBA00023157"/>
    </source>
</evidence>
<dbReference type="GO" id="GO:0008810">
    <property type="term" value="F:cellulase activity"/>
    <property type="evidence" value="ECO:0007669"/>
    <property type="project" value="UniProtKB-UniRule"/>
</dbReference>
<evidence type="ECO:0000256" key="12">
    <source>
        <dbReference type="ARBA" id="ARBA00023326"/>
    </source>
</evidence>
<keyword evidence="7" id="KW-0560">Oxidoreductase</keyword>
<evidence type="ECO:0000313" key="20">
    <source>
        <dbReference type="Proteomes" id="UP000490939"/>
    </source>
</evidence>
<comment type="cofactor">
    <cofactor evidence="1">
        <name>Cu(2+)</name>
        <dbReference type="ChEBI" id="CHEBI:29036"/>
    </cofactor>
</comment>
<evidence type="ECO:0000256" key="4">
    <source>
        <dbReference type="ARBA" id="ARBA00022723"/>
    </source>
</evidence>
<evidence type="ECO:0000256" key="14">
    <source>
        <dbReference type="ARBA" id="ARBA00045077"/>
    </source>
</evidence>
<organism evidence="19 20">
    <name type="scientific">Venturia inaequalis</name>
    <name type="common">Apple scab fungus</name>
    <dbReference type="NCBI Taxonomy" id="5025"/>
    <lineage>
        <taxon>Eukaryota</taxon>
        <taxon>Fungi</taxon>
        <taxon>Dikarya</taxon>
        <taxon>Ascomycota</taxon>
        <taxon>Pezizomycotina</taxon>
        <taxon>Dothideomycetes</taxon>
        <taxon>Pleosporomycetidae</taxon>
        <taxon>Venturiales</taxon>
        <taxon>Venturiaceae</taxon>
        <taxon>Venturia</taxon>
    </lineage>
</organism>
<reference evidence="19 20" key="1">
    <citation type="submission" date="2019-07" db="EMBL/GenBank/DDBJ databases">
        <title>Venturia inaequalis Genome Resource.</title>
        <authorList>
            <person name="Lichtner F.J."/>
        </authorList>
    </citation>
    <scope>NUCLEOTIDE SEQUENCE [LARGE SCALE GENOMIC DNA]</scope>
    <source>
        <strain evidence="19 20">DMI_063113</strain>
    </source>
</reference>
<keyword evidence="4" id="KW-0479">Metal-binding</keyword>
<name>A0A8H3ZE52_VENIN</name>
<evidence type="ECO:0000256" key="3">
    <source>
        <dbReference type="ARBA" id="ARBA00022525"/>
    </source>
</evidence>
<dbReference type="Gene3D" id="2.70.50.70">
    <property type="match status" value="1"/>
</dbReference>
<sequence length="517" mass="55591">MMLFQTVFTSLALSATLVAGHAQFQELWVNGKDQAKSCVRMPKSNSPVQNVSSTDMRCNVGGSVGMGGLCEIPAGANVTVEMHQHDDRKCSNEAVGGRHFGPVMIYMCSVPDAKTATGDCSWVKIAEDTYAGTDASWGTEKLNWGCGKQSFIVPAALKEGNYLIRAEAIALHAAGRKDGAQFYMSCYQVNVSGKGTEVLPKGVSFPGAYKNTDPGILIDIYQNQGSYGKQRYIAPGPKVWTPASSTKDVPGEAAPTKPEPAQETPKSEKPKEAKPPQTPDVPETKPDPVPEPEPTKPEPAQETPKSEKPKEAKPPQTPDVPETKPDQVPESEPEPTKPEPAQQTPKPEKPKEAKPTQTPDVPETKPDPVPEPEPTKPEPAQQTPRPEKPKEAKPPQTPDVPETKPDPVPEVAAPEVVAPEVAAPEVAAPEVVVPAPVQPKPVQPKPAPKSPQPPPKSGNVPKPRPGKDDKQPCFGWFCNNLPKNDKPPCHGWFCNLIPPSTTTNRDKDGPSPAQGWW</sequence>
<comment type="function">
    <text evidence="15">Lytic polysaccharide monooxygenase (LMPO) that depolymerizes crystalline and amorphous polysaccharides via the oxidation of scissile alpha- or beta-(1-4)-glycosidic bonds, yielding C1 and/or C4 oxidation products. Catalysis by LPMOs requires the reduction of the active-site copper from Cu(II) to Cu(I) by a reducing agent and H(2)O(2) or O(2) as a cosubstrate.</text>
</comment>
<dbReference type="GO" id="GO:0005576">
    <property type="term" value="C:extracellular region"/>
    <property type="evidence" value="ECO:0007669"/>
    <property type="project" value="UniProtKB-SubCell"/>
</dbReference>
<dbReference type="PRINTS" id="PR01217">
    <property type="entry name" value="PRICHEXTENSN"/>
</dbReference>
<feature type="signal peptide" evidence="17">
    <location>
        <begin position="1"/>
        <end position="22"/>
    </location>
</feature>
<evidence type="ECO:0000256" key="13">
    <source>
        <dbReference type="ARBA" id="ARBA00044502"/>
    </source>
</evidence>
<dbReference type="PANTHER" id="PTHR33353">
    <property type="entry name" value="PUTATIVE (AFU_ORTHOLOGUE AFUA_1G12560)-RELATED"/>
    <property type="match status" value="1"/>
</dbReference>
<evidence type="ECO:0000256" key="7">
    <source>
        <dbReference type="ARBA" id="ARBA00023002"/>
    </source>
</evidence>
<gene>
    <name evidence="19" type="ORF">EG327_007226</name>
</gene>
<evidence type="ECO:0000259" key="18">
    <source>
        <dbReference type="Pfam" id="PF03443"/>
    </source>
</evidence>
<dbReference type="EC" id="1.14.99.56" evidence="15"/>
<keyword evidence="10 15" id="KW-1015">Disulfide bond</keyword>
<evidence type="ECO:0000256" key="16">
    <source>
        <dbReference type="SAM" id="MobiDB-lite"/>
    </source>
</evidence>
<dbReference type="PANTHER" id="PTHR33353:SF9">
    <property type="entry name" value="ENDOGLUCANASE II"/>
    <property type="match status" value="1"/>
</dbReference>
<dbReference type="EMBL" id="WNWR01000043">
    <property type="protein sequence ID" value="KAE9992918.1"/>
    <property type="molecule type" value="Genomic_DNA"/>
</dbReference>
<dbReference type="Pfam" id="PF03443">
    <property type="entry name" value="AA9"/>
    <property type="match status" value="1"/>
</dbReference>
<dbReference type="Proteomes" id="UP000490939">
    <property type="component" value="Unassembled WGS sequence"/>
</dbReference>
<feature type="chain" id="PRO_5034558560" description="AA9 family lytic polysaccharide monooxygenase" evidence="17">
    <location>
        <begin position="23"/>
        <end position="517"/>
    </location>
</feature>
<feature type="region of interest" description="Disordered" evidence="16">
    <location>
        <begin position="238"/>
        <end position="416"/>
    </location>
</feature>
<dbReference type="InterPro" id="IPR049892">
    <property type="entry name" value="AA9"/>
</dbReference>
<evidence type="ECO:0000256" key="15">
    <source>
        <dbReference type="RuleBase" id="RU368122"/>
    </source>
</evidence>